<dbReference type="GO" id="GO:0009225">
    <property type="term" value="P:nucleotide-sugar metabolic process"/>
    <property type="evidence" value="ECO:0007669"/>
    <property type="project" value="TreeGrafter"/>
</dbReference>
<evidence type="ECO:0000313" key="9">
    <source>
        <dbReference type="EMBL" id="JAC88003.1"/>
    </source>
</evidence>
<keyword evidence="3 9" id="KW-0378">Hydrolase</keyword>
<evidence type="ECO:0000256" key="5">
    <source>
        <dbReference type="PIRSR" id="PIRSR607724-2"/>
    </source>
</evidence>
<dbReference type="GO" id="GO:0006282">
    <property type="term" value="P:regulation of DNA repair"/>
    <property type="evidence" value="ECO:0007669"/>
    <property type="project" value="InterPro"/>
</dbReference>
<dbReference type="GO" id="GO:1990966">
    <property type="term" value="P:ATP generation from poly-ADP-D-ribose"/>
    <property type="evidence" value="ECO:0007669"/>
    <property type="project" value="TreeGrafter"/>
</dbReference>
<dbReference type="EC" id="3.2.1.143" evidence="2"/>
<dbReference type="Pfam" id="PF05028">
    <property type="entry name" value="PARG_cat_C"/>
    <property type="match status" value="1"/>
</dbReference>
<dbReference type="GO" id="GO:0005737">
    <property type="term" value="C:cytoplasm"/>
    <property type="evidence" value="ECO:0007669"/>
    <property type="project" value="TreeGrafter"/>
</dbReference>
<evidence type="ECO:0000259" key="7">
    <source>
        <dbReference type="Pfam" id="PF05028"/>
    </source>
</evidence>
<dbReference type="Pfam" id="PF20811">
    <property type="entry name" value="PARG_cat_N"/>
    <property type="match status" value="1"/>
</dbReference>
<evidence type="ECO:0000256" key="2">
    <source>
        <dbReference type="ARBA" id="ARBA00012255"/>
    </source>
</evidence>
<feature type="binding site" evidence="5">
    <location>
        <position position="295"/>
    </location>
    <ligand>
        <name>substrate</name>
    </ligand>
</feature>
<feature type="region of interest" description="Disordered" evidence="6">
    <location>
        <begin position="572"/>
        <end position="605"/>
    </location>
</feature>
<dbReference type="InterPro" id="IPR046372">
    <property type="entry name" value="PARG_cat_C"/>
</dbReference>
<reference evidence="9" key="1">
    <citation type="journal article" date="2015" name="J. Med. Entomol.">
        <title>A Deep Insight Into the Sialotranscriptome of the Chagas Disease Vector, Panstrongylus megistus (Hemiptera: Heteroptera).</title>
        <authorList>
            <person name="Ribeiro J.M."/>
            <person name="Schwarz A."/>
            <person name="Francischetti I.M."/>
        </authorList>
    </citation>
    <scope>NUCLEOTIDE SEQUENCE</scope>
    <source>
        <tissue evidence="9">Salivary glands</tissue>
    </source>
</reference>
<feature type="domain" description="PARG catalytic Macro" evidence="7">
    <location>
        <begin position="247"/>
        <end position="446"/>
    </location>
</feature>
<organism evidence="9">
    <name type="scientific">Panstrongylus megistus</name>
    <dbReference type="NCBI Taxonomy" id="65343"/>
    <lineage>
        <taxon>Eukaryota</taxon>
        <taxon>Metazoa</taxon>
        <taxon>Ecdysozoa</taxon>
        <taxon>Arthropoda</taxon>
        <taxon>Hexapoda</taxon>
        <taxon>Insecta</taxon>
        <taxon>Pterygota</taxon>
        <taxon>Neoptera</taxon>
        <taxon>Paraneoptera</taxon>
        <taxon>Hemiptera</taxon>
        <taxon>Heteroptera</taxon>
        <taxon>Panheteroptera</taxon>
        <taxon>Cimicomorpha</taxon>
        <taxon>Reduviidae</taxon>
        <taxon>Triatominae</taxon>
        <taxon>Panstrongylus</taxon>
    </lineage>
</organism>
<feature type="active site" evidence="4">
    <location>
        <position position="278"/>
    </location>
</feature>
<feature type="non-terminal residue" evidence="9">
    <location>
        <position position="1"/>
    </location>
</feature>
<proteinExistence type="evidence at transcript level"/>
<evidence type="ECO:0000256" key="3">
    <source>
        <dbReference type="ARBA" id="ARBA00022801"/>
    </source>
</evidence>
<evidence type="ECO:0000259" key="8">
    <source>
        <dbReference type="Pfam" id="PF20811"/>
    </source>
</evidence>
<comment type="similarity">
    <text evidence="1">Belongs to the poly(ADP-ribose) glycohydrolase family.</text>
</comment>
<dbReference type="EMBL" id="GBGD01000886">
    <property type="protein sequence ID" value="JAC88003.1"/>
    <property type="molecule type" value="mRNA"/>
</dbReference>
<feature type="active site" evidence="4">
    <location>
        <position position="297"/>
    </location>
</feature>
<feature type="active site" evidence="4">
    <location>
        <position position="296"/>
    </location>
</feature>
<name>A0A069DVA2_9HEMI</name>
<dbReference type="PANTHER" id="PTHR12837">
    <property type="entry name" value="POLY ADP-RIBOSE GLYCOHYDROLASE"/>
    <property type="match status" value="1"/>
</dbReference>
<dbReference type="GO" id="GO:0004649">
    <property type="term" value="F:poly(ADP-ribose) glycohydrolase activity"/>
    <property type="evidence" value="ECO:0007669"/>
    <property type="project" value="UniProtKB-EC"/>
</dbReference>
<evidence type="ECO:0000256" key="1">
    <source>
        <dbReference type="ARBA" id="ARBA00009545"/>
    </source>
</evidence>
<evidence type="ECO:0000256" key="6">
    <source>
        <dbReference type="SAM" id="MobiDB-lite"/>
    </source>
</evidence>
<feature type="binding site" evidence="5">
    <location>
        <position position="281"/>
    </location>
    <ligand>
        <name>substrate</name>
    </ligand>
</feature>
<dbReference type="InterPro" id="IPR007724">
    <property type="entry name" value="Poly_GlycHdrlase"/>
</dbReference>
<dbReference type="InterPro" id="IPR048362">
    <property type="entry name" value="PARG_helical"/>
</dbReference>
<dbReference type="PANTHER" id="PTHR12837:SF15">
    <property type="entry name" value="POLY(ADP-RIBOSE) GLYCOHYDROLASE"/>
    <property type="match status" value="1"/>
</dbReference>
<evidence type="ECO:0000256" key="4">
    <source>
        <dbReference type="PIRSR" id="PIRSR607724-1"/>
    </source>
</evidence>
<dbReference type="GO" id="GO:0005975">
    <property type="term" value="P:carbohydrate metabolic process"/>
    <property type="evidence" value="ECO:0007669"/>
    <property type="project" value="InterPro"/>
</dbReference>
<accession>A0A069DVA2</accession>
<dbReference type="GO" id="GO:0005634">
    <property type="term" value="C:nucleus"/>
    <property type="evidence" value="ECO:0007669"/>
    <property type="project" value="TreeGrafter"/>
</dbReference>
<feature type="binding site" evidence="5">
    <location>
        <position position="336"/>
    </location>
    <ligand>
        <name>substrate</name>
    </ligand>
</feature>
<protein>
    <recommendedName>
        <fullName evidence="2">poly(ADP-ribose) glycohydrolase</fullName>
        <ecNumber evidence="2">3.2.1.143</ecNumber>
    </recommendedName>
</protein>
<sequence>WLGVNIEEFKPNITDDYVPVKASSSHIVLFKLPIKNDVLVPYPEVKVDKWDANHVRMPHSPQSLYPVSESRLESRWPLIKAALKQDISSSKELEAAIFSYNSRSSQKWSFDALHQFFSKTLDPGETKYFFRTVFPGIVELALDIENKIRGGIPFLKKGMNQSISLSQEQAAILLANAFLCTYPRRNSASQNMQYPSINFNRLYQCGSLVSVQQKLKCFINYFRRVYKKRPQGVITFTRRCVKSNNLPIWAESETELSKLCISQNGTIEEDGAGMLEIDFANKYIGGGVLGRGAVQEEIKFLICPELVVTRLFTECLDDNEALIVTGCERYNKYVGYGDTFTWAGNYVENNPKLDSFRRLNSIVIAIDATHFNASPSEQYKLVALNRELNKAYVGFSFGSHGSIATGNWGCGAFKGDPRFKFLIQMMAASVSKKNVAYFTFGDIALRDDLYTMYNFIKTNKVTVGTLWHILSAYYDTNVSKKTGLSLYDYVHNILGSEKGIPMEVTDNSKQAVENRLPINNSDSLETNDSSARCQEPVEATVYSLKTDEGRKRCIETEKERWGAYQDAMAKHSSSDVKNLANRSSLNKSAPVKRKISDYFAKSSNS</sequence>
<dbReference type="AlphaFoldDB" id="A0A069DVA2"/>
<feature type="domain" description="PARG helical" evidence="8">
    <location>
        <begin position="122"/>
        <end position="238"/>
    </location>
</feature>